<keyword evidence="7 8" id="KW-0503">Monooxygenase</keyword>
<evidence type="ECO:0000256" key="6">
    <source>
        <dbReference type="ARBA" id="ARBA00023004"/>
    </source>
</evidence>
<reference evidence="9" key="1">
    <citation type="submission" date="2021-06" db="EMBL/GenBank/DDBJ databases">
        <authorList>
            <person name="Hodson N. C."/>
            <person name="Mongue J. A."/>
            <person name="Jaron S. K."/>
        </authorList>
    </citation>
    <scope>NUCLEOTIDE SEQUENCE</scope>
</reference>
<dbReference type="GO" id="GO:0005737">
    <property type="term" value="C:cytoplasm"/>
    <property type="evidence" value="ECO:0007669"/>
    <property type="project" value="TreeGrafter"/>
</dbReference>
<dbReference type="OrthoDB" id="3934656at2759"/>
<evidence type="ECO:0000256" key="3">
    <source>
        <dbReference type="ARBA" id="ARBA00022617"/>
    </source>
</evidence>
<dbReference type="InterPro" id="IPR050182">
    <property type="entry name" value="Cytochrome_P450_fam2"/>
</dbReference>
<dbReference type="AlphaFoldDB" id="A0A8J2PNU8"/>
<dbReference type="Proteomes" id="UP000708208">
    <property type="component" value="Unassembled WGS sequence"/>
</dbReference>
<keyword evidence="3 8" id="KW-0349">Heme</keyword>
<evidence type="ECO:0000256" key="5">
    <source>
        <dbReference type="ARBA" id="ARBA00023002"/>
    </source>
</evidence>
<evidence type="ECO:0008006" key="11">
    <source>
        <dbReference type="Google" id="ProtNLM"/>
    </source>
</evidence>
<comment type="similarity">
    <text evidence="2 8">Belongs to the cytochrome P450 family.</text>
</comment>
<dbReference type="InterPro" id="IPR001128">
    <property type="entry name" value="Cyt_P450"/>
</dbReference>
<proteinExistence type="inferred from homology"/>
<dbReference type="PANTHER" id="PTHR24300:SF376">
    <property type="entry name" value="CYTOCHROME P450 15A1"/>
    <property type="match status" value="1"/>
</dbReference>
<dbReference type="GO" id="GO:0008395">
    <property type="term" value="F:steroid hydroxylase activity"/>
    <property type="evidence" value="ECO:0007669"/>
    <property type="project" value="TreeGrafter"/>
</dbReference>
<evidence type="ECO:0000256" key="1">
    <source>
        <dbReference type="ARBA" id="ARBA00001971"/>
    </source>
</evidence>
<dbReference type="GO" id="GO:0005506">
    <property type="term" value="F:iron ion binding"/>
    <property type="evidence" value="ECO:0007669"/>
    <property type="project" value="InterPro"/>
</dbReference>
<dbReference type="Pfam" id="PF00067">
    <property type="entry name" value="p450"/>
    <property type="match status" value="1"/>
</dbReference>
<keyword evidence="5 8" id="KW-0560">Oxidoreductase</keyword>
<evidence type="ECO:0000313" key="10">
    <source>
        <dbReference type="Proteomes" id="UP000708208"/>
    </source>
</evidence>
<gene>
    <name evidence="9" type="ORF">AFUS01_LOCUS30120</name>
</gene>
<evidence type="ECO:0000313" key="9">
    <source>
        <dbReference type="EMBL" id="CAG7819689.1"/>
    </source>
</evidence>
<evidence type="ECO:0000256" key="8">
    <source>
        <dbReference type="RuleBase" id="RU000461"/>
    </source>
</evidence>
<dbReference type="InterPro" id="IPR017972">
    <property type="entry name" value="Cyt_P450_CS"/>
</dbReference>
<dbReference type="GO" id="GO:0006082">
    <property type="term" value="P:organic acid metabolic process"/>
    <property type="evidence" value="ECO:0007669"/>
    <property type="project" value="TreeGrafter"/>
</dbReference>
<keyword evidence="10" id="KW-1185">Reference proteome</keyword>
<keyword evidence="6 8" id="KW-0408">Iron</keyword>
<dbReference type="EMBL" id="CAJVCH010456685">
    <property type="protein sequence ID" value="CAG7819689.1"/>
    <property type="molecule type" value="Genomic_DNA"/>
</dbReference>
<dbReference type="GO" id="GO:0006805">
    <property type="term" value="P:xenobiotic metabolic process"/>
    <property type="evidence" value="ECO:0007669"/>
    <property type="project" value="TreeGrafter"/>
</dbReference>
<name>A0A8J2PNU8_9HEXA</name>
<comment type="cofactor">
    <cofactor evidence="1">
        <name>heme</name>
        <dbReference type="ChEBI" id="CHEBI:30413"/>
    </cofactor>
</comment>
<evidence type="ECO:0000256" key="7">
    <source>
        <dbReference type="ARBA" id="ARBA00023033"/>
    </source>
</evidence>
<dbReference type="GO" id="GO:0016712">
    <property type="term" value="F:oxidoreductase activity, acting on paired donors, with incorporation or reduction of molecular oxygen, reduced flavin or flavoprotein as one donor, and incorporation of one atom of oxygen"/>
    <property type="evidence" value="ECO:0007669"/>
    <property type="project" value="TreeGrafter"/>
</dbReference>
<keyword evidence="4 8" id="KW-0479">Metal-binding</keyword>
<evidence type="ECO:0000256" key="2">
    <source>
        <dbReference type="ARBA" id="ARBA00010617"/>
    </source>
</evidence>
<accession>A0A8J2PNU8</accession>
<evidence type="ECO:0000256" key="4">
    <source>
        <dbReference type="ARBA" id="ARBA00022723"/>
    </source>
</evidence>
<dbReference type="GO" id="GO:0020037">
    <property type="term" value="F:heme binding"/>
    <property type="evidence" value="ECO:0007669"/>
    <property type="project" value="InterPro"/>
</dbReference>
<dbReference type="PANTHER" id="PTHR24300">
    <property type="entry name" value="CYTOCHROME P450 508A4-RELATED"/>
    <property type="match status" value="1"/>
</dbReference>
<comment type="caution">
    <text evidence="9">The sequence shown here is derived from an EMBL/GenBank/DDBJ whole genome shotgun (WGS) entry which is preliminary data.</text>
</comment>
<sequence length="499" mass="57179">MWLQLALLVASVFALYFFLKPRRPKNFPPGPPGYPIIGSIPYLMKLDSTITGGMTKMGENFGPVSSAFMGKNRAIIVNGWDAVKQVLFREEFSGRPPFIFTVDPKRNYALGLMFVTYNELWKTQRRFTLRRLRDWGFGKTTLEGMIQEEIQDLLEETDNKIKLSNGIMSVSDAFGIPVINILWAVMAGKRYKHDDEKLKEMLRRIFESFRSQTYVNNLINDYPFLQHVPGFSGSFNQFMKTKAHTEEFVEEAIDEHLKTRDPLNPRDFLDDYITEMEKETKNPSTTFFREQLVALTMDIFNAGAESTSNTIAFGLLYMILHPDVQEKVVQEIHEVVGKDRIPSYEDRTSMHYTEAVLLELMRIATITPLTVPHYTMEDTTLNGFNIPKDTLVITNLDSVNMDKAIWGDPENFRPERYLTKEGKFVKPEQAVQFGLGKRACLGESLARMNYFLVFTSMVQRYRFAVVPGEGKPSTVPVQGFTLAPQPFSALLIPRNQNNS</sequence>
<protein>
    <recommendedName>
        <fullName evidence="11">Cytochrome P450</fullName>
    </recommendedName>
</protein>
<dbReference type="FunFam" id="1.10.630.10:FF:000036">
    <property type="entry name" value="CYtochrome P450 family"/>
    <property type="match status" value="1"/>
</dbReference>
<dbReference type="PROSITE" id="PS00086">
    <property type="entry name" value="CYTOCHROME_P450"/>
    <property type="match status" value="1"/>
</dbReference>
<organism evidence="9 10">
    <name type="scientific">Allacma fusca</name>
    <dbReference type="NCBI Taxonomy" id="39272"/>
    <lineage>
        <taxon>Eukaryota</taxon>
        <taxon>Metazoa</taxon>
        <taxon>Ecdysozoa</taxon>
        <taxon>Arthropoda</taxon>
        <taxon>Hexapoda</taxon>
        <taxon>Collembola</taxon>
        <taxon>Symphypleona</taxon>
        <taxon>Sminthuridae</taxon>
        <taxon>Allacma</taxon>
    </lineage>
</organism>